<evidence type="ECO:0000313" key="1">
    <source>
        <dbReference type="EMBL" id="KAF7633488.1"/>
    </source>
</evidence>
<evidence type="ECO:0000313" key="2">
    <source>
        <dbReference type="Proteomes" id="UP000605970"/>
    </source>
</evidence>
<accession>A0A8S9ZJP9</accession>
<gene>
    <name evidence="1" type="ORF">Mgra_00007071</name>
</gene>
<keyword evidence="2" id="KW-1185">Reference proteome</keyword>
<protein>
    <submittedName>
        <fullName evidence="1">Uncharacterized protein</fullName>
    </submittedName>
</protein>
<dbReference type="EMBL" id="JABEBT010000075">
    <property type="protein sequence ID" value="KAF7633488.1"/>
    <property type="molecule type" value="Genomic_DNA"/>
</dbReference>
<reference evidence="1" key="1">
    <citation type="journal article" date="2020" name="Ecol. Evol.">
        <title>Genome structure and content of the rice root-knot nematode (Meloidogyne graminicola).</title>
        <authorList>
            <person name="Phan N.T."/>
            <person name="Danchin E.G.J."/>
            <person name="Klopp C."/>
            <person name="Perfus-Barbeoch L."/>
            <person name="Kozlowski D.K."/>
            <person name="Koutsovoulos G.D."/>
            <person name="Lopez-Roques C."/>
            <person name="Bouchez O."/>
            <person name="Zahm M."/>
            <person name="Besnard G."/>
            <person name="Bellafiore S."/>
        </authorList>
    </citation>
    <scope>NUCLEOTIDE SEQUENCE</scope>
    <source>
        <strain evidence="1">VN-18</strain>
    </source>
</reference>
<sequence length="65" mass="7669">MELLANITNPKWAKLRYFTNINNACLKVRSLHLRVNNIRDPHKTIALITAHFLKIHKFQNISNFL</sequence>
<proteinExistence type="predicted"/>
<dbReference type="Proteomes" id="UP000605970">
    <property type="component" value="Unassembled WGS sequence"/>
</dbReference>
<name>A0A8S9ZJP9_9BILA</name>
<comment type="caution">
    <text evidence="1">The sequence shown here is derived from an EMBL/GenBank/DDBJ whole genome shotgun (WGS) entry which is preliminary data.</text>
</comment>
<organism evidence="1 2">
    <name type="scientific">Meloidogyne graminicola</name>
    <dbReference type="NCBI Taxonomy" id="189291"/>
    <lineage>
        <taxon>Eukaryota</taxon>
        <taxon>Metazoa</taxon>
        <taxon>Ecdysozoa</taxon>
        <taxon>Nematoda</taxon>
        <taxon>Chromadorea</taxon>
        <taxon>Rhabditida</taxon>
        <taxon>Tylenchina</taxon>
        <taxon>Tylenchomorpha</taxon>
        <taxon>Tylenchoidea</taxon>
        <taxon>Meloidogynidae</taxon>
        <taxon>Meloidogyninae</taxon>
        <taxon>Meloidogyne</taxon>
    </lineage>
</organism>
<dbReference type="AlphaFoldDB" id="A0A8S9ZJP9"/>